<dbReference type="SUPFAM" id="SSF103473">
    <property type="entry name" value="MFS general substrate transporter"/>
    <property type="match status" value="1"/>
</dbReference>
<dbReference type="Gene3D" id="1.20.1250.20">
    <property type="entry name" value="MFS general substrate transporter like domains"/>
    <property type="match status" value="1"/>
</dbReference>
<organism evidence="10 11">
    <name type="scientific">Cohnella yongneupensis</name>
    <dbReference type="NCBI Taxonomy" id="425006"/>
    <lineage>
        <taxon>Bacteria</taxon>
        <taxon>Bacillati</taxon>
        <taxon>Bacillota</taxon>
        <taxon>Bacilli</taxon>
        <taxon>Bacillales</taxon>
        <taxon>Paenibacillaceae</taxon>
        <taxon>Cohnella</taxon>
    </lineage>
</organism>
<protein>
    <submittedName>
        <fullName evidence="10">DHA2 family efflux MFS transporter permease subunit</fullName>
    </submittedName>
</protein>
<evidence type="ECO:0000256" key="8">
    <source>
        <dbReference type="SAM" id="Phobius"/>
    </source>
</evidence>
<keyword evidence="7 8" id="KW-0472">Membrane</keyword>
<name>A0ABW0QUI9_9BACL</name>
<keyword evidence="6 8" id="KW-1133">Transmembrane helix</keyword>
<feature type="transmembrane region" description="Helical" evidence="8">
    <location>
        <begin position="346"/>
        <end position="364"/>
    </location>
</feature>
<feature type="transmembrane region" description="Helical" evidence="8">
    <location>
        <begin position="174"/>
        <end position="196"/>
    </location>
</feature>
<comment type="subcellular location">
    <subcellularLocation>
        <location evidence="1">Cell membrane</location>
        <topology evidence="1">Multi-pass membrane protein</topology>
    </subcellularLocation>
</comment>
<accession>A0ABW0QUI9</accession>
<dbReference type="InterPro" id="IPR036259">
    <property type="entry name" value="MFS_trans_sf"/>
</dbReference>
<dbReference type="EMBL" id="JBHSNC010000001">
    <property type="protein sequence ID" value="MFC5527944.1"/>
    <property type="molecule type" value="Genomic_DNA"/>
</dbReference>
<evidence type="ECO:0000256" key="3">
    <source>
        <dbReference type="ARBA" id="ARBA00022448"/>
    </source>
</evidence>
<dbReference type="InterPro" id="IPR011701">
    <property type="entry name" value="MFS"/>
</dbReference>
<dbReference type="PROSITE" id="PS50850">
    <property type="entry name" value="MFS"/>
    <property type="match status" value="1"/>
</dbReference>
<evidence type="ECO:0000256" key="1">
    <source>
        <dbReference type="ARBA" id="ARBA00004651"/>
    </source>
</evidence>
<feature type="transmembrane region" description="Helical" evidence="8">
    <location>
        <begin position="285"/>
        <end position="305"/>
    </location>
</feature>
<evidence type="ECO:0000313" key="10">
    <source>
        <dbReference type="EMBL" id="MFC5527944.1"/>
    </source>
</evidence>
<reference evidence="11" key="1">
    <citation type="journal article" date="2019" name="Int. J. Syst. Evol. Microbiol.">
        <title>The Global Catalogue of Microorganisms (GCM) 10K type strain sequencing project: providing services to taxonomists for standard genome sequencing and annotation.</title>
        <authorList>
            <consortium name="The Broad Institute Genomics Platform"/>
            <consortium name="The Broad Institute Genome Sequencing Center for Infectious Disease"/>
            <person name="Wu L."/>
            <person name="Ma J."/>
        </authorList>
    </citation>
    <scope>NUCLEOTIDE SEQUENCE [LARGE SCALE GENOMIC DNA]</scope>
    <source>
        <strain evidence="11">CGMCC 1.18578</strain>
    </source>
</reference>
<evidence type="ECO:0000256" key="7">
    <source>
        <dbReference type="ARBA" id="ARBA00023136"/>
    </source>
</evidence>
<dbReference type="CDD" id="cd17503">
    <property type="entry name" value="MFS_LmrB_MDR_like"/>
    <property type="match status" value="1"/>
</dbReference>
<sequence length="499" mass="53560">MSTQAAPASSTEFSIKTIIAPLMAVIVGMIMVILDSTVVNVALAKFQSEFHATLNTVQWTFTGYTLALSAVIPLAGWMTDRFGSKRVFLTTIALFTLGSVLCGAAQTVDQLIIFRVIQGLGGGMVMPIGMAIIFRLAPPERRGAVMGMLGIPMLMAPALGPILSGWLIESVSWHWIFLINLPIGIVGMIVGIKYLPNFATSKPPRLDILGMILAPIAFATLAYGVSEGGRVNKSGSTSWGSDNVLIALIVGGIALLLFIIVELRHKQPLLELRVFRSSDFTRGTLLVWIVQIALFGAMILMPVFLQDIRHYSPLETGLIMLPQAIGSMFFMPIGGKLFDKIGARPLAIVGLSLVAGALFLLHNITVDTKLFMIMIPLFMIGSGMGLSMMSLNTHVLNSAPRHLVTRVTPLTTAAQQVVTSFAVAGLTGFMTTRLNDHLASGGANVDKVAAAVSAYSDTFYLGFGLTLFGILFSLILRKPKPQPEPEGTDKVDPAMMMGH</sequence>
<keyword evidence="4" id="KW-1003">Cell membrane</keyword>
<keyword evidence="3" id="KW-0813">Transport</keyword>
<evidence type="ECO:0000256" key="4">
    <source>
        <dbReference type="ARBA" id="ARBA00022475"/>
    </source>
</evidence>
<dbReference type="InterPro" id="IPR020846">
    <property type="entry name" value="MFS_dom"/>
</dbReference>
<comment type="similarity">
    <text evidence="2">Belongs to the major facilitator superfamily. EmrB family.</text>
</comment>
<feature type="transmembrane region" description="Helical" evidence="8">
    <location>
        <begin position="245"/>
        <end position="264"/>
    </location>
</feature>
<feature type="transmembrane region" description="Helical" evidence="8">
    <location>
        <begin position="208"/>
        <end position="225"/>
    </location>
</feature>
<feature type="transmembrane region" description="Helical" evidence="8">
    <location>
        <begin position="87"/>
        <end position="106"/>
    </location>
</feature>
<comment type="caution">
    <text evidence="10">The sequence shown here is derived from an EMBL/GenBank/DDBJ whole genome shotgun (WGS) entry which is preliminary data.</text>
</comment>
<evidence type="ECO:0000313" key="11">
    <source>
        <dbReference type="Proteomes" id="UP001596108"/>
    </source>
</evidence>
<dbReference type="PANTHER" id="PTHR42718:SF9">
    <property type="entry name" value="MAJOR FACILITATOR SUPERFAMILY MULTIDRUG TRANSPORTER MFSC"/>
    <property type="match status" value="1"/>
</dbReference>
<gene>
    <name evidence="10" type="ORF">ACFPQ4_00520</name>
</gene>
<dbReference type="RefSeq" id="WP_378109748.1">
    <property type="nucleotide sequence ID" value="NZ_JBHSNC010000001.1"/>
</dbReference>
<feature type="transmembrane region" description="Helical" evidence="8">
    <location>
        <begin position="146"/>
        <end position="168"/>
    </location>
</feature>
<dbReference type="Pfam" id="PF07690">
    <property type="entry name" value="MFS_1"/>
    <property type="match status" value="1"/>
</dbReference>
<evidence type="ECO:0000256" key="5">
    <source>
        <dbReference type="ARBA" id="ARBA00022692"/>
    </source>
</evidence>
<feature type="transmembrane region" description="Helical" evidence="8">
    <location>
        <begin position="370"/>
        <end position="391"/>
    </location>
</feature>
<feature type="domain" description="Major facilitator superfamily (MFS) profile" evidence="9">
    <location>
        <begin position="21"/>
        <end position="481"/>
    </location>
</feature>
<feature type="transmembrane region" description="Helical" evidence="8">
    <location>
        <begin position="21"/>
        <end position="44"/>
    </location>
</feature>
<dbReference type="PANTHER" id="PTHR42718">
    <property type="entry name" value="MAJOR FACILITATOR SUPERFAMILY MULTIDRUG TRANSPORTER MFSC"/>
    <property type="match status" value="1"/>
</dbReference>
<evidence type="ECO:0000256" key="2">
    <source>
        <dbReference type="ARBA" id="ARBA00008537"/>
    </source>
</evidence>
<feature type="transmembrane region" description="Helical" evidence="8">
    <location>
        <begin position="112"/>
        <end position="134"/>
    </location>
</feature>
<feature type="transmembrane region" description="Helical" evidence="8">
    <location>
        <begin position="56"/>
        <end position="75"/>
    </location>
</feature>
<feature type="transmembrane region" description="Helical" evidence="8">
    <location>
        <begin position="317"/>
        <end position="334"/>
    </location>
</feature>
<feature type="transmembrane region" description="Helical" evidence="8">
    <location>
        <begin position="458"/>
        <end position="476"/>
    </location>
</feature>
<proteinExistence type="inferred from homology"/>
<dbReference type="InterPro" id="IPR004638">
    <property type="entry name" value="EmrB-like"/>
</dbReference>
<keyword evidence="11" id="KW-1185">Reference proteome</keyword>
<dbReference type="Proteomes" id="UP001596108">
    <property type="component" value="Unassembled WGS sequence"/>
</dbReference>
<evidence type="ECO:0000259" key="9">
    <source>
        <dbReference type="PROSITE" id="PS50850"/>
    </source>
</evidence>
<keyword evidence="5 8" id="KW-0812">Transmembrane</keyword>
<dbReference type="NCBIfam" id="TIGR00711">
    <property type="entry name" value="efflux_EmrB"/>
    <property type="match status" value="1"/>
</dbReference>
<evidence type="ECO:0000256" key="6">
    <source>
        <dbReference type="ARBA" id="ARBA00022989"/>
    </source>
</evidence>
<dbReference type="Gene3D" id="1.20.1720.10">
    <property type="entry name" value="Multidrug resistance protein D"/>
    <property type="match status" value="1"/>
</dbReference>